<organism evidence="1">
    <name type="scientific">Fagus sylvatica</name>
    <name type="common">Beechnut</name>
    <dbReference type="NCBI Taxonomy" id="28930"/>
    <lineage>
        <taxon>Eukaryota</taxon>
        <taxon>Viridiplantae</taxon>
        <taxon>Streptophyta</taxon>
        <taxon>Embryophyta</taxon>
        <taxon>Tracheophyta</taxon>
        <taxon>Spermatophyta</taxon>
        <taxon>Magnoliopsida</taxon>
        <taxon>eudicotyledons</taxon>
        <taxon>Gunneridae</taxon>
        <taxon>Pentapetalae</taxon>
        <taxon>rosids</taxon>
        <taxon>fabids</taxon>
        <taxon>Fagales</taxon>
        <taxon>Fagaceae</taxon>
        <taxon>Fagus</taxon>
    </lineage>
</organism>
<name>A0A2N9FWI9_FAGSY</name>
<accession>A0A2N9FWI9</accession>
<reference evidence="1" key="1">
    <citation type="submission" date="2018-02" db="EMBL/GenBank/DDBJ databases">
        <authorList>
            <person name="Cohen D.B."/>
            <person name="Kent A.D."/>
        </authorList>
    </citation>
    <scope>NUCLEOTIDE SEQUENCE</scope>
</reference>
<proteinExistence type="predicted"/>
<sequence>MWSISWRNFKGISYGEVGQWSKSGVHMGLRLWNAIHGGWDSFSKFIQSRVRFWTNIWCGVCSLKELYPNLFALAVDKETSVASYLEHPSEGEVQHWNPQFILFKDLGVRLGSMILFWFGRGPALLDLVFVDERKLAFEDSERFNATEQQGVASLASMSHVRIKQVFDGVESLIFVIKEHILLSLLDKM</sequence>
<evidence type="ECO:0000313" key="1">
    <source>
        <dbReference type="EMBL" id="SPC91608.1"/>
    </source>
</evidence>
<gene>
    <name evidence="1" type="ORF">FSB_LOCUS19490</name>
</gene>
<dbReference type="EMBL" id="OIVN01001236">
    <property type="protein sequence ID" value="SPC91608.1"/>
    <property type="molecule type" value="Genomic_DNA"/>
</dbReference>
<protein>
    <submittedName>
        <fullName evidence="1">Uncharacterized protein</fullName>
    </submittedName>
</protein>
<dbReference type="AlphaFoldDB" id="A0A2N9FWI9"/>